<dbReference type="InterPro" id="IPR039424">
    <property type="entry name" value="SBP_5"/>
</dbReference>
<dbReference type="GO" id="GO:0030288">
    <property type="term" value="C:outer membrane-bounded periplasmic space"/>
    <property type="evidence" value="ECO:0007669"/>
    <property type="project" value="UniProtKB-ARBA"/>
</dbReference>
<dbReference type="PANTHER" id="PTHR30290:SF34">
    <property type="entry name" value="ABC TRANSPORTER, PERIPLASMIC OLIGO-PEPTIDE BINDING PROTEIN, PUTATIVE-RELATED"/>
    <property type="match status" value="1"/>
</dbReference>
<dbReference type="GO" id="GO:0015833">
    <property type="term" value="P:peptide transport"/>
    <property type="evidence" value="ECO:0007669"/>
    <property type="project" value="TreeGrafter"/>
</dbReference>
<dbReference type="CDD" id="cd08512">
    <property type="entry name" value="PBP2_NikA_DppA_OppA_like_7"/>
    <property type="match status" value="1"/>
</dbReference>
<dbReference type="Proteomes" id="UP000294547">
    <property type="component" value="Unassembled WGS sequence"/>
</dbReference>
<dbReference type="InterPro" id="IPR030678">
    <property type="entry name" value="Peptide/Ni-bd"/>
</dbReference>
<comment type="caution">
    <text evidence="5">The sequence shown here is derived from an EMBL/GenBank/DDBJ whole genome shotgun (WGS) entry which is preliminary data.</text>
</comment>
<feature type="chain" id="PRO_5020182713" evidence="3">
    <location>
        <begin position="26"/>
        <end position="531"/>
    </location>
</feature>
<comment type="subcellular location">
    <subcellularLocation>
        <location evidence="1">Periplasm</location>
    </subcellularLocation>
</comment>
<proteinExistence type="inferred from homology"/>
<evidence type="ECO:0000313" key="5">
    <source>
        <dbReference type="EMBL" id="TDP87787.1"/>
    </source>
</evidence>
<evidence type="ECO:0000313" key="6">
    <source>
        <dbReference type="Proteomes" id="UP000294547"/>
    </source>
</evidence>
<dbReference type="Pfam" id="PF00496">
    <property type="entry name" value="SBP_bac_5"/>
    <property type="match status" value="1"/>
</dbReference>
<dbReference type="EMBL" id="SNXY01000006">
    <property type="protein sequence ID" value="TDP87787.1"/>
    <property type="molecule type" value="Genomic_DNA"/>
</dbReference>
<dbReference type="GO" id="GO:0043190">
    <property type="term" value="C:ATP-binding cassette (ABC) transporter complex"/>
    <property type="evidence" value="ECO:0007669"/>
    <property type="project" value="InterPro"/>
</dbReference>
<evidence type="ECO:0000256" key="2">
    <source>
        <dbReference type="ARBA" id="ARBA00005695"/>
    </source>
</evidence>
<dbReference type="Gene3D" id="3.40.190.10">
    <property type="entry name" value="Periplasmic binding protein-like II"/>
    <property type="match status" value="1"/>
</dbReference>
<evidence type="ECO:0000256" key="1">
    <source>
        <dbReference type="ARBA" id="ARBA00004418"/>
    </source>
</evidence>
<name>A0A4R6RNY3_9HYPH</name>
<dbReference type="Gene3D" id="3.10.105.10">
    <property type="entry name" value="Dipeptide-binding Protein, Domain 3"/>
    <property type="match status" value="1"/>
</dbReference>
<feature type="signal peptide" evidence="3">
    <location>
        <begin position="1"/>
        <end position="25"/>
    </location>
</feature>
<organism evidence="5 6">
    <name type="scientific">Oharaeibacter diazotrophicus</name>
    <dbReference type="NCBI Taxonomy" id="1920512"/>
    <lineage>
        <taxon>Bacteria</taxon>
        <taxon>Pseudomonadati</taxon>
        <taxon>Pseudomonadota</taxon>
        <taxon>Alphaproteobacteria</taxon>
        <taxon>Hyphomicrobiales</taxon>
        <taxon>Pleomorphomonadaceae</taxon>
        <taxon>Oharaeibacter</taxon>
    </lineage>
</organism>
<comment type="similarity">
    <text evidence="2">Belongs to the bacterial solute-binding protein 5 family.</text>
</comment>
<keyword evidence="6" id="KW-1185">Reference proteome</keyword>
<keyword evidence="3" id="KW-0732">Signal</keyword>
<feature type="domain" description="Solute-binding protein family 5" evidence="4">
    <location>
        <begin position="78"/>
        <end position="442"/>
    </location>
</feature>
<dbReference type="Gene3D" id="3.90.76.10">
    <property type="entry name" value="Dipeptide-binding Protein, Domain 1"/>
    <property type="match status" value="1"/>
</dbReference>
<dbReference type="PIRSF" id="PIRSF002741">
    <property type="entry name" value="MppA"/>
    <property type="match status" value="1"/>
</dbReference>
<dbReference type="PANTHER" id="PTHR30290">
    <property type="entry name" value="PERIPLASMIC BINDING COMPONENT OF ABC TRANSPORTER"/>
    <property type="match status" value="1"/>
</dbReference>
<evidence type="ECO:0000259" key="4">
    <source>
        <dbReference type="Pfam" id="PF00496"/>
    </source>
</evidence>
<accession>A0A4R6RNY3</accession>
<reference evidence="5 6" key="1">
    <citation type="submission" date="2019-03" db="EMBL/GenBank/DDBJ databases">
        <title>Genomic Encyclopedia of Type Strains, Phase IV (KMG-IV): sequencing the most valuable type-strain genomes for metagenomic binning, comparative biology and taxonomic classification.</title>
        <authorList>
            <person name="Goeker M."/>
        </authorList>
    </citation>
    <scope>NUCLEOTIDE SEQUENCE [LARGE SCALE GENOMIC DNA]</scope>
    <source>
        <strain evidence="5 6">DSM 102969</strain>
    </source>
</reference>
<dbReference type="SUPFAM" id="SSF53850">
    <property type="entry name" value="Periplasmic binding protein-like II"/>
    <property type="match status" value="1"/>
</dbReference>
<protein>
    <submittedName>
        <fullName evidence="5">Peptide/nickel transport system substrate-binding protein</fullName>
    </submittedName>
</protein>
<dbReference type="GO" id="GO:1904680">
    <property type="term" value="F:peptide transmembrane transporter activity"/>
    <property type="evidence" value="ECO:0007669"/>
    <property type="project" value="TreeGrafter"/>
</dbReference>
<dbReference type="AlphaFoldDB" id="A0A4R6RNY3"/>
<dbReference type="RefSeq" id="WP_425374985.1">
    <property type="nucleotide sequence ID" value="NZ_BSPM01000008.1"/>
</dbReference>
<sequence length="531" mass="58028">MLMRSVRHFVSAAAVCAALIGPAAAATPADTLVEAWQIDDIISLDPAEIFEISTTEIAGNTYERLIGYDIHDVSKVFGVVAEDWTVSEDGKTITFKIREGRKFASGNPITAADAVYSLQRAIILDKSPAFIVSQFGLTKDNVKDKIKQTGDYTFTFEMDKAYAPSFVLYCLTSSVASVVDKKLVEEHEANGDLGYEWLKTHYAGSGPYSIRDWRANEAVVLERNPNYSGTAAPLARVIYRHVPETATQRLLLEKGDIDVARNLGPEQIAAVSANPDVKLAQAAKGTLYYFSLNQKNPTLAKPEVREAMKYLVDYQAIADTIMKNLGEVHQAFLPKGFLGAVNDNPYSLDVEKAKALLAKAGLPDGFTVTMDVRSTQPITGIAEAVQGTLAKAGIKVEIIPGDGKQTLTKYRARTHDIYIGVWGPDYQDPHTNAQTFASNPDNKDDAASKTLAWRNAWETPELGKQVDAAILERDGAKRAALYEAMQKEVMATSPFVVMFQQTEVAAVRANVKGFELGPSFDNNFVAPVSKE</sequence>
<gene>
    <name evidence="5" type="ORF">EDD54_1686</name>
</gene>
<evidence type="ECO:0000256" key="3">
    <source>
        <dbReference type="SAM" id="SignalP"/>
    </source>
</evidence>
<dbReference type="InterPro" id="IPR000914">
    <property type="entry name" value="SBP_5_dom"/>
</dbReference>